<organism evidence="1 2">
    <name type="scientific">Prorocentrum cordatum</name>
    <dbReference type="NCBI Taxonomy" id="2364126"/>
    <lineage>
        <taxon>Eukaryota</taxon>
        <taxon>Sar</taxon>
        <taxon>Alveolata</taxon>
        <taxon>Dinophyceae</taxon>
        <taxon>Prorocentrales</taxon>
        <taxon>Prorocentraceae</taxon>
        <taxon>Prorocentrum</taxon>
    </lineage>
</organism>
<evidence type="ECO:0008006" key="3">
    <source>
        <dbReference type="Google" id="ProtNLM"/>
    </source>
</evidence>
<name>A0ABN9TUC1_9DINO</name>
<sequence>MNWRAELLSLILKRHGALECMMLPLVLPLLSHDVHTKPLYPQLLVMTTTSGEPAGTTSARNGTDWLALPIPHNPKKLCMMLHAIFCRLEWLPLLMRPLRPPANVALSFPSGSPHPSPSCLHCHPSLLFPLSNMIITIYSAPNAWPHAPRSMHVARAKSAAKCTALGVG</sequence>
<evidence type="ECO:0000313" key="1">
    <source>
        <dbReference type="EMBL" id="CAK0849816.1"/>
    </source>
</evidence>
<reference evidence="1" key="1">
    <citation type="submission" date="2023-10" db="EMBL/GenBank/DDBJ databases">
        <authorList>
            <person name="Chen Y."/>
            <person name="Shah S."/>
            <person name="Dougan E. K."/>
            <person name="Thang M."/>
            <person name="Chan C."/>
        </authorList>
    </citation>
    <scope>NUCLEOTIDE SEQUENCE [LARGE SCALE GENOMIC DNA]</scope>
</reference>
<evidence type="ECO:0000313" key="2">
    <source>
        <dbReference type="Proteomes" id="UP001189429"/>
    </source>
</evidence>
<accession>A0ABN9TUC1</accession>
<gene>
    <name evidence="1" type="ORF">PCOR1329_LOCUS42412</name>
</gene>
<protein>
    <recommendedName>
        <fullName evidence="3">Secreted protein</fullName>
    </recommendedName>
</protein>
<dbReference type="Proteomes" id="UP001189429">
    <property type="component" value="Unassembled WGS sequence"/>
</dbReference>
<proteinExistence type="predicted"/>
<dbReference type="EMBL" id="CAUYUJ010015094">
    <property type="protein sequence ID" value="CAK0849816.1"/>
    <property type="molecule type" value="Genomic_DNA"/>
</dbReference>
<keyword evidence="2" id="KW-1185">Reference proteome</keyword>
<comment type="caution">
    <text evidence="1">The sequence shown here is derived from an EMBL/GenBank/DDBJ whole genome shotgun (WGS) entry which is preliminary data.</text>
</comment>